<dbReference type="EMBL" id="JAGZSV010000069">
    <property type="protein sequence ID" value="MBS6940806.1"/>
    <property type="molecule type" value="Genomic_DNA"/>
</dbReference>
<dbReference type="Proteomes" id="UP000727506">
    <property type="component" value="Unassembled WGS sequence"/>
</dbReference>
<evidence type="ECO:0000313" key="1">
    <source>
        <dbReference type="EMBL" id="MBS6940806.1"/>
    </source>
</evidence>
<organism evidence="1 2">
    <name type="scientific">Slackia piriformis</name>
    <dbReference type="NCBI Taxonomy" id="626934"/>
    <lineage>
        <taxon>Bacteria</taxon>
        <taxon>Bacillati</taxon>
        <taxon>Actinomycetota</taxon>
        <taxon>Coriobacteriia</taxon>
        <taxon>Eggerthellales</taxon>
        <taxon>Eggerthellaceae</taxon>
        <taxon>Slackia</taxon>
    </lineage>
</organism>
<evidence type="ECO:0000313" key="2">
    <source>
        <dbReference type="Proteomes" id="UP000727506"/>
    </source>
</evidence>
<reference evidence="1" key="1">
    <citation type="submission" date="2021-02" db="EMBL/GenBank/DDBJ databases">
        <title>Infant gut strain persistence is associated with maternal origin, phylogeny, and functional potential including surface adhesion and iron acquisition.</title>
        <authorList>
            <person name="Lou Y.C."/>
        </authorList>
    </citation>
    <scope>NUCLEOTIDE SEQUENCE</scope>
    <source>
        <strain evidence="1">L2_039_000G1_dasL2_039_000G1_concoct_11</strain>
    </source>
</reference>
<comment type="caution">
    <text evidence="1">The sequence shown here is derived from an EMBL/GenBank/DDBJ whole genome shotgun (WGS) entry which is preliminary data.</text>
</comment>
<protein>
    <submittedName>
        <fullName evidence="1">Uncharacterized protein</fullName>
    </submittedName>
</protein>
<proteinExistence type="predicted"/>
<accession>A0A943V069</accession>
<name>A0A943V069_9ACTN</name>
<gene>
    <name evidence="1" type="ORF">KH142_04870</name>
</gene>
<dbReference type="AlphaFoldDB" id="A0A943V069"/>
<sequence length="125" mass="12251">MGAPAFFATFDDYAARYDAAEADAERVGVLLGDASAVVAASLPAGADIGALAPLLTSTVCAMVNRAFVASGMAGVSNYSEGAAGITASVTYANPSGDLYMTATEKAALGIGGGFVGVFDLTGGAR</sequence>